<dbReference type="Proteomes" id="UP001596097">
    <property type="component" value="Unassembled WGS sequence"/>
</dbReference>
<evidence type="ECO:0000313" key="4">
    <source>
        <dbReference type="Proteomes" id="UP001596097"/>
    </source>
</evidence>
<feature type="region of interest" description="Disordered" evidence="1">
    <location>
        <begin position="1"/>
        <end position="20"/>
    </location>
</feature>
<organism evidence="3 4">
    <name type="scientific">Mumia xiangluensis</name>
    <dbReference type="NCBI Taxonomy" id="1678900"/>
    <lineage>
        <taxon>Bacteria</taxon>
        <taxon>Bacillati</taxon>
        <taxon>Actinomycetota</taxon>
        <taxon>Actinomycetes</taxon>
        <taxon>Propionibacteriales</taxon>
        <taxon>Nocardioidaceae</taxon>
        <taxon>Mumia</taxon>
    </lineage>
</organism>
<comment type="caution">
    <text evidence="3">The sequence shown here is derived from an EMBL/GenBank/DDBJ whole genome shotgun (WGS) entry which is preliminary data.</text>
</comment>
<feature type="domain" description="DnaJ homologue subfamily C member 28 conserved" evidence="2">
    <location>
        <begin position="32"/>
        <end position="98"/>
    </location>
</feature>
<sequence>MSDRDRRADSARTNRTARIDPETLAVQKASYVDQQIRAAMARGEFDDLPLHGKPIPGLGDTHDPDWWVKRLIDREQISGVLPEALQLRKDDADLDAALDRLPTEAAVRDAVAAFNSRVVEARRQLRGGPPVITPTRDVDVEAERWSQRRRARRSA</sequence>
<evidence type="ECO:0000256" key="1">
    <source>
        <dbReference type="SAM" id="MobiDB-lite"/>
    </source>
</evidence>
<proteinExistence type="predicted"/>
<accession>A0ABW1QLC4</accession>
<feature type="compositionally biased region" description="Basic and acidic residues" evidence="1">
    <location>
        <begin position="136"/>
        <end position="146"/>
    </location>
</feature>
<dbReference type="Pfam" id="PF09350">
    <property type="entry name" value="DJC28_CD"/>
    <property type="match status" value="1"/>
</dbReference>
<reference evidence="4" key="1">
    <citation type="journal article" date="2019" name="Int. J. Syst. Evol. Microbiol.">
        <title>The Global Catalogue of Microorganisms (GCM) 10K type strain sequencing project: providing services to taxonomists for standard genome sequencing and annotation.</title>
        <authorList>
            <consortium name="The Broad Institute Genomics Platform"/>
            <consortium name="The Broad Institute Genome Sequencing Center for Infectious Disease"/>
            <person name="Wu L."/>
            <person name="Ma J."/>
        </authorList>
    </citation>
    <scope>NUCLEOTIDE SEQUENCE [LARGE SCALE GENOMIC DNA]</scope>
    <source>
        <strain evidence="4">CGMCC 4.7198</strain>
    </source>
</reference>
<feature type="region of interest" description="Disordered" evidence="1">
    <location>
        <begin position="127"/>
        <end position="155"/>
    </location>
</feature>
<keyword evidence="4" id="KW-1185">Reference proteome</keyword>
<evidence type="ECO:0000259" key="2">
    <source>
        <dbReference type="Pfam" id="PF09350"/>
    </source>
</evidence>
<dbReference type="EMBL" id="JBHSQL010000006">
    <property type="protein sequence ID" value="MFC6149624.1"/>
    <property type="molecule type" value="Genomic_DNA"/>
</dbReference>
<name>A0ABW1QLC4_9ACTN</name>
<gene>
    <name evidence="3" type="ORF">ACFPYK_09470</name>
</gene>
<evidence type="ECO:0000313" key="3">
    <source>
        <dbReference type="EMBL" id="MFC6149624.1"/>
    </source>
</evidence>
<dbReference type="InterPro" id="IPR018961">
    <property type="entry name" value="DnaJ_homolog_subfam-C_membr-28"/>
</dbReference>
<protein>
    <submittedName>
        <fullName evidence="3">DUF1992 domain-containing protein</fullName>
    </submittedName>
</protein>
<dbReference type="RefSeq" id="WP_228552992.1">
    <property type="nucleotide sequence ID" value="NZ_JBHSQL010000006.1"/>
</dbReference>